<dbReference type="EMBL" id="WOXT01000002">
    <property type="protein sequence ID" value="MUV14013.1"/>
    <property type="molecule type" value="Genomic_DNA"/>
</dbReference>
<keyword evidence="7" id="KW-1185">Reference proteome</keyword>
<dbReference type="AlphaFoldDB" id="A0A7C9HRY6"/>
<dbReference type="Pfam" id="PF00775">
    <property type="entry name" value="Dioxygenase_C"/>
    <property type="match status" value="1"/>
</dbReference>
<dbReference type="GO" id="GO:0008199">
    <property type="term" value="F:ferric iron binding"/>
    <property type="evidence" value="ECO:0007669"/>
    <property type="project" value="InterPro"/>
</dbReference>
<evidence type="ECO:0000313" key="7">
    <source>
        <dbReference type="Proteomes" id="UP000479692"/>
    </source>
</evidence>
<evidence type="ECO:0000259" key="5">
    <source>
        <dbReference type="PROSITE" id="PS00083"/>
    </source>
</evidence>
<dbReference type="Proteomes" id="UP000479692">
    <property type="component" value="Unassembled WGS sequence"/>
</dbReference>
<evidence type="ECO:0000313" key="6">
    <source>
        <dbReference type="EMBL" id="MUV14013.1"/>
    </source>
</evidence>
<dbReference type="GO" id="GO:0016702">
    <property type="term" value="F:oxidoreductase activity, acting on single donors with incorporation of molecular oxygen, incorporation of two atoms of oxygen"/>
    <property type="evidence" value="ECO:0007669"/>
    <property type="project" value="InterPro"/>
</dbReference>
<keyword evidence="3" id="KW-0560">Oxidoreductase</keyword>
<comment type="similarity">
    <text evidence="1">Belongs to the intradiol ring-cleavage dioxygenase family.</text>
</comment>
<evidence type="ECO:0000256" key="2">
    <source>
        <dbReference type="ARBA" id="ARBA00022964"/>
    </source>
</evidence>
<sequence>MTPIQSRRRLLRQLSGVGVLALASPWHQALAALIPTPEQTAGPFRPLRPLESDADLTMVKGAKAHADGQIIQVTGRVLDVDGKPIRGAAVELWQANARGRYNHPRDVNPEPLDPNFQGYARVLTDDDGRYRFKTVKPGAYPINPMNPNAVRTPHIHFDIAGKRTHLVTQMYFPGEKLNASDRIFSAMGENGATTIARLLPPTGDMASSEMHFGWDIVLA</sequence>
<accession>A0A7C9HRY6</accession>
<dbReference type="PANTHER" id="PTHR33711:SF10">
    <property type="entry name" value="INTRADIOL RING-CLEAVAGE DIOXYGENASES DOMAIN-CONTAINING PROTEIN"/>
    <property type="match status" value="1"/>
</dbReference>
<keyword evidence="2" id="KW-0223">Dioxygenase</keyword>
<keyword evidence="4" id="KW-0732">Signal</keyword>
<dbReference type="SUPFAM" id="SSF49482">
    <property type="entry name" value="Aromatic compound dioxygenase"/>
    <property type="match status" value="1"/>
</dbReference>
<evidence type="ECO:0000256" key="4">
    <source>
        <dbReference type="SAM" id="SignalP"/>
    </source>
</evidence>
<organism evidence="6 7">
    <name type="scientific">Noviluteimonas gilva</name>
    <dbReference type="NCBI Taxonomy" id="2682097"/>
    <lineage>
        <taxon>Bacteria</taxon>
        <taxon>Pseudomonadati</taxon>
        <taxon>Pseudomonadota</taxon>
        <taxon>Gammaproteobacteria</taxon>
        <taxon>Lysobacterales</taxon>
        <taxon>Lysobacteraceae</taxon>
        <taxon>Noviluteimonas</taxon>
    </lineage>
</organism>
<dbReference type="PANTHER" id="PTHR33711">
    <property type="entry name" value="DIOXYGENASE, PUTATIVE (AFU_ORTHOLOGUE AFUA_2G02910)-RELATED"/>
    <property type="match status" value="1"/>
</dbReference>
<evidence type="ECO:0000256" key="1">
    <source>
        <dbReference type="ARBA" id="ARBA00007825"/>
    </source>
</evidence>
<dbReference type="InterPro" id="IPR000627">
    <property type="entry name" value="Intradiol_dOase_C"/>
</dbReference>
<feature type="domain" description="Intradiol ring-cleavage dioxygenases" evidence="5">
    <location>
        <begin position="73"/>
        <end position="101"/>
    </location>
</feature>
<evidence type="ECO:0000256" key="3">
    <source>
        <dbReference type="ARBA" id="ARBA00023002"/>
    </source>
</evidence>
<feature type="signal peptide" evidence="4">
    <location>
        <begin position="1"/>
        <end position="31"/>
    </location>
</feature>
<dbReference type="InterPro" id="IPR015889">
    <property type="entry name" value="Intradiol_dOase_core"/>
</dbReference>
<dbReference type="InterPro" id="IPR006311">
    <property type="entry name" value="TAT_signal"/>
</dbReference>
<comment type="caution">
    <text evidence="6">The sequence shown here is derived from an EMBL/GenBank/DDBJ whole genome shotgun (WGS) entry which is preliminary data.</text>
</comment>
<dbReference type="Gene3D" id="2.60.130.10">
    <property type="entry name" value="Aromatic compound dioxygenase"/>
    <property type="match status" value="1"/>
</dbReference>
<dbReference type="PROSITE" id="PS51318">
    <property type="entry name" value="TAT"/>
    <property type="match status" value="1"/>
</dbReference>
<dbReference type="RefSeq" id="WP_156641344.1">
    <property type="nucleotide sequence ID" value="NZ_WOXT01000002.1"/>
</dbReference>
<reference evidence="6 7" key="1">
    <citation type="submission" date="2019-12" db="EMBL/GenBank/DDBJ databases">
        <authorList>
            <person name="Xu J."/>
        </authorList>
    </citation>
    <scope>NUCLEOTIDE SEQUENCE [LARGE SCALE GENOMIC DNA]</scope>
    <source>
        <strain evidence="6 7">HX-5-24</strain>
    </source>
</reference>
<proteinExistence type="inferred from homology"/>
<feature type="chain" id="PRO_5028805439" description="Intradiol ring-cleavage dioxygenases domain-containing protein" evidence="4">
    <location>
        <begin position="32"/>
        <end position="219"/>
    </location>
</feature>
<protein>
    <recommendedName>
        <fullName evidence="5">Intradiol ring-cleavage dioxygenases domain-containing protein</fullName>
    </recommendedName>
</protein>
<dbReference type="InterPro" id="IPR050770">
    <property type="entry name" value="Intradiol_RC_Dioxygenase"/>
</dbReference>
<name>A0A7C9HRY6_9GAMM</name>
<dbReference type="PROSITE" id="PS00083">
    <property type="entry name" value="INTRADIOL_DIOXYGENAS"/>
    <property type="match status" value="1"/>
</dbReference>
<gene>
    <name evidence="6" type="ORF">GN331_07300</name>
</gene>